<protein>
    <submittedName>
        <fullName evidence="2">Uncharacterized protein</fullName>
    </submittedName>
</protein>
<keyword evidence="3" id="KW-1185">Reference proteome</keyword>
<evidence type="ECO:0000313" key="2">
    <source>
        <dbReference type="EMBL" id="KAF7999272.1"/>
    </source>
</evidence>
<comment type="caution">
    <text evidence="2">The sequence shown here is derived from an EMBL/GenBank/DDBJ whole genome shotgun (WGS) entry which is preliminary data.</text>
</comment>
<evidence type="ECO:0000313" key="3">
    <source>
        <dbReference type="Proteomes" id="UP000649328"/>
    </source>
</evidence>
<evidence type="ECO:0000256" key="1">
    <source>
        <dbReference type="SAM" id="SignalP"/>
    </source>
</evidence>
<organism evidence="2 3">
    <name type="scientific">Metschnikowia pulcherrima</name>
    <dbReference type="NCBI Taxonomy" id="27326"/>
    <lineage>
        <taxon>Eukaryota</taxon>
        <taxon>Fungi</taxon>
        <taxon>Dikarya</taxon>
        <taxon>Ascomycota</taxon>
        <taxon>Saccharomycotina</taxon>
        <taxon>Pichiomycetes</taxon>
        <taxon>Metschnikowiaceae</taxon>
        <taxon>Metschnikowia</taxon>
    </lineage>
</organism>
<reference evidence="2" key="1">
    <citation type="submission" date="2020-10" db="EMBL/GenBank/DDBJ databases">
        <title>The Whole-Genome Sequence of Metschnikowia persimmonesis, a Novel Endophytic Yeast Species Isolated from Medicinal Plant Diospyros kaki Thumb.</title>
        <authorList>
            <person name="Rahmat E."/>
            <person name="Kang Y."/>
        </authorList>
    </citation>
    <scope>NUCLEOTIDE SEQUENCE</scope>
    <source>
        <strain evidence="2">KIOM G15050</strain>
    </source>
</reference>
<feature type="chain" id="PRO_5034889688" evidence="1">
    <location>
        <begin position="19"/>
        <end position="148"/>
    </location>
</feature>
<accession>A0A8H7GMM8</accession>
<proteinExistence type="predicted"/>
<dbReference type="EMBL" id="JACBPP010000009">
    <property type="protein sequence ID" value="KAF7999272.1"/>
    <property type="molecule type" value="Genomic_DNA"/>
</dbReference>
<gene>
    <name evidence="2" type="ORF">HF325_005948</name>
</gene>
<dbReference type="AlphaFoldDB" id="A0A8H7GMM8"/>
<feature type="signal peptide" evidence="1">
    <location>
        <begin position="1"/>
        <end position="18"/>
    </location>
</feature>
<keyword evidence="1" id="KW-0732">Signal</keyword>
<name>A0A8H7GMM8_9ASCO</name>
<dbReference type="Proteomes" id="UP000649328">
    <property type="component" value="Unassembled WGS sequence"/>
</dbReference>
<sequence length="148" mass="15398">MRFITVSLLALPTIMASAEMMSSLPTNMCSDTAALGNWMSSYTQMVESHYKSVYENNCGSHSGAMATAAPYNGANSGVGANGTHQDDHADHNSDYMHSGEIGTSMGHTMTSASSVSSPTASTIFEGKGASRTPVLLVAILAGVPIMML</sequence>